<keyword evidence="3" id="KW-1185">Reference proteome</keyword>
<feature type="region of interest" description="Disordered" evidence="1">
    <location>
        <begin position="61"/>
        <end position="110"/>
    </location>
</feature>
<feature type="compositionally biased region" description="Acidic residues" evidence="1">
    <location>
        <begin position="99"/>
        <end position="110"/>
    </location>
</feature>
<evidence type="ECO:0000256" key="1">
    <source>
        <dbReference type="SAM" id="MobiDB-lite"/>
    </source>
</evidence>
<dbReference type="PROSITE" id="PS50896">
    <property type="entry name" value="LISH"/>
    <property type="match status" value="1"/>
</dbReference>
<dbReference type="AlphaFoldDB" id="A0AAD3MBZ1"/>
<reference evidence="2" key="1">
    <citation type="submission" date="2022-08" db="EMBL/GenBank/DDBJ databases">
        <title>Genome sequencing of akame (Lates japonicus).</title>
        <authorList>
            <person name="Hashiguchi Y."/>
            <person name="Takahashi H."/>
        </authorList>
    </citation>
    <scope>NUCLEOTIDE SEQUENCE</scope>
    <source>
        <strain evidence="2">Kochi</strain>
    </source>
</reference>
<protein>
    <submittedName>
        <fullName evidence="2">ABC transporter F family member 4-like isoform X1</fullName>
    </submittedName>
</protein>
<gene>
    <name evidence="2" type="ORF">AKAME5_000387000</name>
</gene>
<evidence type="ECO:0000313" key="2">
    <source>
        <dbReference type="EMBL" id="GLD50719.1"/>
    </source>
</evidence>
<feature type="non-terminal residue" evidence="2">
    <location>
        <position position="110"/>
    </location>
</feature>
<dbReference type="EMBL" id="BRZM01000010">
    <property type="protein sequence ID" value="GLD50719.1"/>
    <property type="molecule type" value="Genomic_DNA"/>
</dbReference>
<dbReference type="Pfam" id="PF08513">
    <property type="entry name" value="LisH"/>
    <property type="match status" value="1"/>
</dbReference>
<comment type="caution">
    <text evidence="2">The sequence shown here is derived from an EMBL/GenBank/DDBJ whole genome shotgun (WGS) entry which is preliminary data.</text>
</comment>
<sequence>MAAEDDDALLLLIYRHLKVNGYKKAAKVLEKHVTQVETPEESSNLHDIYTGWMKLCSLAQHTKQETDDSSMLKKSSIKPEPATSEEEEEGVDTKLSNAAEEDDEDTKPPP</sequence>
<dbReference type="Proteomes" id="UP001279410">
    <property type="component" value="Unassembled WGS sequence"/>
</dbReference>
<proteinExistence type="predicted"/>
<organism evidence="2 3">
    <name type="scientific">Lates japonicus</name>
    <name type="common">Japanese lates</name>
    <dbReference type="NCBI Taxonomy" id="270547"/>
    <lineage>
        <taxon>Eukaryota</taxon>
        <taxon>Metazoa</taxon>
        <taxon>Chordata</taxon>
        <taxon>Craniata</taxon>
        <taxon>Vertebrata</taxon>
        <taxon>Euteleostomi</taxon>
        <taxon>Actinopterygii</taxon>
        <taxon>Neopterygii</taxon>
        <taxon>Teleostei</taxon>
        <taxon>Neoteleostei</taxon>
        <taxon>Acanthomorphata</taxon>
        <taxon>Carangaria</taxon>
        <taxon>Carangaria incertae sedis</taxon>
        <taxon>Centropomidae</taxon>
        <taxon>Lates</taxon>
    </lineage>
</organism>
<evidence type="ECO:0000313" key="3">
    <source>
        <dbReference type="Proteomes" id="UP001279410"/>
    </source>
</evidence>
<name>A0AAD3MBZ1_LATJO</name>
<accession>A0AAD3MBZ1</accession>
<dbReference type="InterPro" id="IPR006594">
    <property type="entry name" value="LisH"/>
</dbReference>